<name>A0AB38CSL9_9MYCO</name>
<dbReference type="RefSeq" id="WP_062923759.1">
    <property type="nucleotide sequence ID" value="NZ_FSFL01000026.1"/>
</dbReference>
<accession>A0AB38CSL9</accession>
<reference evidence="1 2" key="1">
    <citation type="submission" date="2016-11" db="EMBL/GenBank/DDBJ databases">
        <authorList>
            <consortium name="Pathogen Informatics"/>
        </authorList>
    </citation>
    <scope>NUCLEOTIDE SEQUENCE [LARGE SCALE GENOMIC DNA]</scope>
    <source>
        <strain evidence="1 2">104</strain>
    </source>
</reference>
<gene>
    <name evidence="1" type="ORF">SAMEA2070301_00247</name>
</gene>
<proteinExistence type="predicted"/>
<evidence type="ECO:0000313" key="1">
    <source>
        <dbReference type="EMBL" id="SIA10285.1"/>
    </source>
</evidence>
<organism evidence="1 2">
    <name type="scientific">Mycobacteroides abscessus subsp. abscessus</name>
    <dbReference type="NCBI Taxonomy" id="1185650"/>
    <lineage>
        <taxon>Bacteria</taxon>
        <taxon>Bacillati</taxon>
        <taxon>Actinomycetota</taxon>
        <taxon>Actinomycetes</taxon>
        <taxon>Mycobacteriales</taxon>
        <taxon>Mycobacteriaceae</taxon>
        <taxon>Mycobacteroides</taxon>
        <taxon>Mycobacteroides abscessus</taxon>
    </lineage>
</organism>
<dbReference type="AlphaFoldDB" id="A0AB38CSL9"/>
<comment type="caution">
    <text evidence="1">The sequence shown here is derived from an EMBL/GenBank/DDBJ whole genome shotgun (WGS) entry which is preliminary data.</text>
</comment>
<sequence length="86" mass="9585">MTGQQRVDLAARVHGWIWNNVGEHCIYRRPGTPSWVSVMYAPDGTILWADGQTLAREPRHFHGSSRADRLVAFLAETEPVGNLAVS</sequence>
<evidence type="ECO:0000313" key="2">
    <source>
        <dbReference type="Proteomes" id="UP000185210"/>
    </source>
</evidence>
<dbReference type="Proteomes" id="UP000185210">
    <property type="component" value="Unassembled WGS sequence"/>
</dbReference>
<dbReference type="EMBL" id="FSHM01000001">
    <property type="protein sequence ID" value="SIA10285.1"/>
    <property type="molecule type" value="Genomic_DNA"/>
</dbReference>
<protein>
    <submittedName>
        <fullName evidence="1">Uncharacterized protein</fullName>
    </submittedName>
</protein>